<accession>A0A7I4XSE3</accession>
<dbReference type="AlphaFoldDB" id="A0A7I4XSE3"/>
<organism evidence="1 2">
    <name type="scientific">Haemonchus contortus</name>
    <name type="common">Barber pole worm</name>
    <dbReference type="NCBI Taxonomy" id="6289"/>
    <lineage>
        <taxon>Eukaryota</taxon>
        <taxon>Metazoa</taxon>
        <taxon>Ecdysozoa</taxon>
        <taxon>Nematoda</taxon>
        <taxon>Chromadorea</taxon>
        <taxon>Rhabditida</taxon>
        <taxon>Rhabditina</taxon>
        <taxon>Rhabditomorpha</taxon>
        <taxon>Strongyloidea</taxon>
        <taxon>Trichostrongylidae</taxon>
        <taxon>Haemonchus</taxon>
    </lineage>
</organism>
<sequence>MSVSDIEMEDPTKFFDHWLLDSDDDAAGREVNMINDLARELCRRKRAAWRAFRNIEGVVKKTKNVRLCAHLFETAVLPALTYASGT</sequence>
<protein>
    <submittedName>
        <fullName evidence="2">Uncharacterized protein</fullName>
    </submittedName>
</protein>
<name>A0A7I4XSE3_HAECO</name>
<dbReference type="WBParaSite" id="HCON_00004670-00001">
    <property type="protein sequence ID" value="HCON_00004670-00001"/>
    <property type="gene ID" value="HCON_00004670"/>
</dbReference>
<dbReference type="Proteomes" id="UP000025227">
    <property type="component" value="Unplaced"/>
</dbReference>
<evidence type="ECO:0000313" key="2">
    <source>
        <dbReference type="WBParaSite" id="HCON_00004670-00001"/>
    </source>
</evidence>
<proteinExistence type="predicted"/>
<dbReference type="OMA" id="FLMANFR"/>
<reference evidence="2" key="1">
    <citation type="submission" date="2020-12" db="UniProtKB">
        <authorList>
            <consortium name="WormBaseParasite"/>
        </authorList>
    </citation>
    <scope>IDENTIFICATION</scope>
    <source>
        <strain evidence="2">MHco3</strain>
    </source>
</reference>
<evidence type="ECO:0000313" key="1">
    <source>
        <dbReference type="Proteomes" id="UP000025227"/>
    </source>
</evidence>
<dbReference type="OrthoDB" id="10572069at2759"/>
<keyword evidence="1" id="KW-1185">Reference proteome</keyword>